<dbReference type="EMBL" id="JAKNSF020000027">
    <property type="protein sequence ID" value="KAK7729883.1"/>
    <property type="molecule type" value="Genomic_DNA"/>
</dbReference>
<protein>
    <submittedName>
        <fullName evidence="1">Uncharacterized protein</fullName>
    </submittedName>
</protein>
<evidence type="ECO:0000313" key="2">
    <source>
        <dbReference type="Proteomes" id="UP001430848"/>
    </source>
</evidence>
<dbReference type="Proteomes" id="UP001430848">
    <property type="component" value="Unassembled WGS sequence"/>
</dbReference>
<accession>A0ABR1P9B0</accession>
<reference evidence="1 2" key="1">
    <citation type="submission" date="2024-02" db="EMBL/GenBank/DDBJ databases">
        <title>De novo assembly and annotation of 12 fungi associated with fruit tree decline syndrome in Ontario, Canada.</title>
        <authorList>
            <person name="Sulman M."/>
            <person name="Ellouze W."/>
            <person name="Ilyukhin E."/>
        </authorList>
    </citation>
    <scope>NUCLEOTIDE SEQUENCE [LARGE SCALE GENOMIC DNA]</scope>
    <source>
        <strain evidence="1 2">M169</strain>
    </source>
</reference>
<keyword evidence="2" id="KW-1185">Reference proteome</keyword>
<gene>
    <name evidence="1" type="ORF">SLS63_005942</name>
</gene>
<organism evidence="1 2">
    <name type="scientific">Diaporthe eres</name>
    <name type="common">Phomopsis oblonga</name>
    <dbReference type="NCBI Taxonomy" id="83184"/>
    <lineage>
        <taxon>Eukaryota</taxon>
        <taxon>Fungi</taxon>
        <taxon>Dikarya</taxon>
        <taxon>Ascomycota</taxon>
        <taxon>Pezizomycotina</taxon>
        <taxon>Sordariomycetes</taxon>
        <taxon>Sordariomycetidae</taxon>
        <taxon>Diaporthales</taxon>
        <taxon>Diaporthaceae</taxon>
        <taxon>Diaporthe</taxon>
        <taxon>Diaporthe eres species complex</taxon>
    </lineage>
</organism>
<name>A0ABR1P9B0_DIAER</name>
<sequence length="360" mass="40088">MGFTTYKYPEEYLVYGPVRGEAYTCVSVEQLRKQGMQLIDGPRKGKPEVTKNDLAHASKIANMFRPISHSMGPDLFLTVFAAELSRLFRTDRGYNHGSGWSQKDNEAILAHLSDALDLAAKLSPKESLVNPKTYVHGFSQLKAMVDILMTVGLGIDRKRSEISQKSASKTHVSLASGLKRKADDSQLSTDSKMVEVKLQKALRRELLEDLARHGSTFQERLQATQKQLDSITDGLGAKTQALKAKLVNTEKRLEALSIDPKINTLSTAKLFDLDELTNQAQVFTAGLRHAEASLVVLQKSCNEIIQSIGKEGDPFVRQSLQKLRHELPPRLPRLPLKPRLVAKQVFGSQSRTKRVKKTGM</sequence>
<comment type="caution">
    <text evidence="1">The sequence shown here is derived from an EMBL/GenBank/DDBJ whole genome shotgun (WGS) entry which is preliminary data.</text>
</comment>
<evidence type="ECO:0000313" key="1">
    <source>
        <dbReference type="EMBL" id="KAK7729883.1"/>
    </source>
</evidence>
<proteinExistence type="predicted"/>